<evidence type="ECO:0000313" key="1">
    <source>
        <dbReference type="EMBL" id="NNU38731.1"/>
    </source>
</evidence>
<sequence length="52" mass="6337">MQRFILRHNIERFRALLMEERNEHDMLFIMAAEMMIGTMFISCPPQLEDYLC</sequence>
<comment type="caution">
    <text evidence="1">The sequence shown here is derived from an EMBL/GenBank/DDBJ whole genome shotgun (WGS) entry which is preliminary data.</text>
</comment>
<dbReference type="AlphaFoldDB" id="A0A7Y3S8T3"/>
<dbReference type="EMBL" id="JABFCN010000033">
    <property type="protein sequence ID" value="NNU38731.1"/>
    <property type="molecule type" value="Genomic_DNA"/>
</dbReference>
<organism evidence="1 2">
    <name type="scientific">Rhizobium sophorae</name>
    <dbReference type="NCBI Taxonomy" id="1535242"/>
    <lineage>
        <taxon>Bacteria</taxon>
        <taxon>Pseudomonadati</taxon>
        <taxon>Pseudomonadota</taxon>
        <taxon>Alphaproteobacteria</taxon>
        <taxon>Hyphomicrobiales</taxon>
        <taxon>Rhizobiaceae</taxon>
        <taxon>Rhizobium/Agrobacterium group</taxon>
        <taxon>Rhizobium</taxon>
    </lineage>
</organism>
<accession>A0A7Y3S8T3</accession>
<protein>
    <submittedName>
        <fullName evidence="1">Uncharacterized protein</fullName>
    </submittedName>
</protein>
<evidence type="ECO:0000313" key="2">
    <source>
        <dbReference type="Proteomes" id="UP000519972"/>
    </source>
</evidence>
<name>A0A7Y3S8T3_9HYPH</name>
<keyword evidence="2" id="KW-1185">Reference proteome</keyword>
<gene>
    <name evidence="1" type="ORF">G9X64_20060</name>
</gene>
<dbReference type="RefSeq" id="WP_171377252.1">
    <property type="nucleotide sequence ID" value="NZ_JABFCN010000033.1"/>
</dbReference>
<reference evidence="1 2" key="1">
    <citation type="submission" date="2020-02" db="EMBL/GenBank/DDBJ databases">
        <authorList>
            <person name="Sun Q."/>
        </authorList>
    </citation>
    <scope>NUCLEOTIDE SEQUENCE [LARGE SCALE GENOMIC DNA]</scope>
    <source>
        <strain evidence="1 2">CCBAU 03386</strain>
    </source>
</reference>
<proteinExistence type="predicted"/>
<dbReference type="Proteomes" id="UP000519972">
    <property type="component" value="Unassembled WGS sequence"/>
</dbReference>